<evidence type="ECO:0000313" key="7">
    <source>
        <dbReference type="Proteomes" id="UP000778970"/>
    </source>
</evidence>
<dbReference type="InterPro" id="IPR006035">
    <property type="entry name" value="Ureohydrolase"/>
</dbReference>
<dbReference type="InterPro" id="IPR020855">
    <property type="entry name" value="Ureohydrolase_Mn_BS"/>
</dbReference>
<gene>
    <name evidence="6" type="primary">speB</name>
    <name evidence="6" type="ORF">CKO21_14980</name>
</gene>
<dbReference type="Proteomes" id="UP000778970">
    <property type="component" value="Unassembled WGS sequence"/>
</dbReference>
<dbReference type="PANTHER" id="PTHR11358">
    <property type="entry name" value="ARGINASE/AGMATINASE"/>
    <property type="match status" value="1"/>
</dbReference>
<protein>
    <submittedName>
        <fullName evidence="6">Agmatinase</fullName>
    </submittedName>
</protein>
<dbReference type="RefSeq" id="WP_051432234.1">
    <property type="nucleotide sequence ID" value="NZ_NRRE01000028.1"/>
</dbReference>
<keyword evidence="3 5" id="KW-0378">Hydrolase</keyword>
<dbReference type="Pfam" id="PF00491">
    <property type="entry name" value="Arginase"/>
    <property type="match status" value="1"/>
</dbReference>
<dbReference type="NCBIfam" id="TIGR01230">
    <property type="entry name" value="agmatinase"/>
    <property type="match status" value="1"/>
</dbReference>
<dbReference type="InterPro" id="IPR005925">
    <property type="entry name" value="Agmatinase-rel"/>
</dbReference>
<keyword evidence="7" id="KW-1185">Reference proteome</keyword>
<dbReference type="EMBL" id="NRRE01000028">
    <property type="protein sequence ID" value="MBK1698551.1"/>
    <property type="molecule type" value="Genomic_DNA"/>
</dbReference>
<evidence type="ECO:0000256" key="3">
    <source>
        <dbReference type="ARBA" id="ARBA00022801"/>
    </source>
</evidence>
<reference evidence="6" key="1">
    <citation type="submission" date="2017-08" db="EMBL/GenBank/DDBJ databases">
        <authorList>
            <person name="Imhoff J.F."/>
            <person name="Rahn T."/>
            <person name="Kuenzel S."/>
            <person name="Neulinger S.C."/>
        </authorList>
    </citation>
    <scope>NUCLEOTIDE SEQUENCE</scope>
    <source>
        <strain evidence="6">DSM 9154</strain>
    </source>
</reference>
<feature type="binding site" evidence="4">
    <location>
        <position position="158"/>
    </location>
    <ligand>
        <name>Mn(2+)</name>
        <dbReference type="ChEBI" id="CHEBI:29035"/>
        <label>1</label>
    </ligand>
</feature>
<feature type="binding site" evidence="4">
    <location>
        <position position="136"/>
    </location>
    <ligand>
        <name>Mn(2+)</name>
        <dbReference type="ChEBI" id="CHEBI:29035"/>
        <label>1</label>
    </ligand>
</feature>
<comment type="cofactor">
    <cofactor evidence="4">
        <name>Mn(2+)</name>
        <dbReference type="ChEBI" id="CHEBI:29035"/>
    </cofactor>
    <text evidence="4">Binds 2 manganese ions per subunit.</text>
</comment>
<sequence length="327" mass="35127">MDRNGGGGSDPADVQGQAKDAAFRPRFMEVPTFLRLPLAETAAGLDIALSGIPFDLGVTNRPGTRHGPRQVRDLSSLQRTRHPTMNVEPEAQCRLADLGDVKINPFSIEDSVARIQAFYDAVRGHGARPLTVGGDHLTTLPVLRALKPDAPMGLIQFDAHCDTGGPYMGQPLHHGATFKLAVEEGLLDPKRCVQIGIRGSLSEAGQWRFSYDSGMTVVPIEAYFDRGWRDVIQEARAVVGDGPVYVSFDVDGLDPIYTPGTGTPEPGGLPMHEAQRMIRALQGLDVVGADVVEVSPPFDPTGNTAMVAGTILFELLCIMADRLNPAP</sequence>
<keyword evidence="4" id="KW-0464">Manganese</keyword>
<feature type="binding site" evidence="4">
    <location>
        <position position="162"/>
    </location>
    <ligand>
        <name>Mn(2+)</name>
        <dbReference type="ChEBI" id="CHEBI:29035"/>
        <label>1</label>
    </ligand>
</feature>
<dbReference type="PIRSF" id="PIRSF036979">
    <property type="entry name" value="Arginase"/>
    <property type="match status" value="1"/>
</dbReference>
<dbReference type="CDD" id="cd11592">
    <property type="entry name" value="Agmatinase_PAH"/>
    <property type="match status" value="1"/>
</dbReference>
<dbReference type="GO" id="GO:0046872">
    <property type="term" value="F:metal ion binding"/>
    <property type="evidence" value="ECO:0007669"/>
    <property type="project" value="UniProtKB-KW"/>
</dbReference>
<feature type="binding site" evidence="4">
    <location>
        <position position="251"/>
    </location>
    <ligand>
        <name>Mn(2+)</name>
        <dbReference type="ChEBI" id="CHEBI:29035"/>
        <label>1</label>
    </ligand>
</feature>
<evidence type="ECO:0000313" key="6">
    <source>
        <dbReference type="EMBL" id="MBK1698551.1"/>
    </source>
</evidence>
<dbReference type="Gene3D" id="3.40.800.10">
    <property type="entry name" value="Ureohydrolase domain"/>
    <property type="match status" value="1"/>
</dbReference>
<keyword evidence="2 4" id="KW-0479">Metal-binding</keyword>
<dbReference type="GO" id="GO:0008783">
    <property type="term" value="F:agmatinase activity"/>
    <property type="evidence" value="ECO:0007669"/>
    <property type="project" value="TreeGrafter"/>
</dbReference>
<dbReference type="AlphaFoldDB" id="A0A934QKJ2"/>
<feature type="binding site" evidence="4">
    <location>
        <position position="160"/>
    </location>
    <ligand>
        <name>Mn(2+)</name>
        <dbReference type="ChEBI" id="CHEBI:29035"/>
        <label>1</label>
    </ligand>
</feature>
<proteinExistence type="inferred from homology"/>
<evidence type="ECO:0000256" key="5">
    <source>
        <dbReference type="RuleBase" id="RU003684"/>
    </source>
</evidence>
<feature type="binding site" evidence="4">
    <location>
        <position position="249"/>
    </location>
    <ligand>
        <name>Mn(2+)</name>
        <dbReference type="ChEBI" id="CHEBI:29035"/>
        <label>1</label>
    </ligand>
</feature>
<comment type="caution">
    <text evidence="6">The sequence shown here is derived from an EMBL/GenBank/DDBJ whole genome shotgun (WGS) entry which is preliminary data.</text>
</comment>
<dbReference type="SUPFAM" id="SSF52768">
    <property type="entry name" value="Arginase/deacetylase"/>
    <property type="match status" value="1"/>
</dbReference>
<evidence type="ECO:0000256" key="2">
    <source>
        <dbReference type="ARBA" id="ARBA00022723"/>
    </source>
</evidence>
<name>A0A934QKJ2_9PROT</name>
<dbReference type="PANTHER" id="PTHR11358:SF26">
    <property type="entry name" value="GUANIDINO ACID HYDROLASE, MITOCHONDRIAL"/>
    <property type="match status" value="1"/>
</dbReference>
<organism evidence="6 7">
    <name type="scientific">Rhodovibrio salinarum</name>
    <dbReference type="NCBI Taxonomy" id="1087"/>
    <lineage>
        <taxon>Bacteria</taxon>
        <taxon>Pseudomonadati</taxon>
        <taxon>Pseudomonadota</taxon>
        <taxon>Alphaproteobacteria</taxon>
        <taxon>Rhodospirillales</taxon>
        <taxon>Rhodovibrionaceae</taxon>
        <taxon>Rhodovibrio</taxon>
    </lineage>
</organism>
<dbReference type="PRINTS" id="PR00116">
    <property type="entry name" value="ARGINASE"/>
</dbReference>
<evidence type="ECO:0000256" key="4">
    <source>
        <dbReference type="PIRSR" id="PIRSR036979-1"/>
    </source>
</evidence>
<comment type="similarity">
    <text evidence="1">Belongs to the arginase family. Agmatinase subfamily.</text>
</comment>
<reference evidence="6" key="2">
    <citation type="journal article" date="2020" name="Microorganisms">
        <title>Osmotic Adaptation and Compatible Solute Biosynthesis of Phototrophic Bacteria as Revealed from Genome Analyses.</title>
        <authorList>
            <person name="Imhoff J.F."/>
            <person name="Rahn T."/>
            <person name="Kunzel S."/>
            <person name="Keller A."/>
            <person name="Neulinger S.C."/>
        </authorList>
    </citation>
    <scope>NUCLEOTIDE SEQUENCE</scope>
    <source>
        <strain evidence="6">DSM 9154</strain>
    </source>
</reference>
<dbReference type="InterPro" id="IPR023696">
    <property type="entry name" value="Ureohydrolase_dom_sf"/>
</dbReference>
<dbReference type="GO" id="GO:0033389">
    <property type="term" value="P:putrescine biosynthetic process from arginine, via agmatine"/>
    <property type="evidence" value="ECO:0007669"/>
    <property type="project" value="TreeGrafter"/>
</dbReference>
<evidence type="ECO:0000256" key="1">
    <source>
        <dbReference type="ARBA" id="ARBA00009227"/>
    </source>
</evidence>
<accession>A0A934QKJ2</accession>
<dbReference type="PROSITE" id="PS51409">
    <property type="entry name" value="ARGINASE_2"/>
    <property type="match status" value="1"/>
</dbReference>
<dbReference type="PROSITE" id="PS01053">
    <property type="entry name" value="ARGINASE_1"/>
    <property type="match status" value="1"/>
</dbReference>